<dbReference type="EMBL" id="JBHSNC010000010">
    <property type="protein sequence ID" value="MFC5528466.1"/>
    <property type="molecule type" value="Genomic_DNA"/>
</dbReference>
<organism evidence="1 2">
    <name type="scientific">Cohnella yongneupensis</name>
    <dbReference type="NCBI Taxonomy" id="425006"/>
    <lineage>
        <taxon>Bacteria</taxon>
        <taxon>Bacillati</taxon>
        <taxon>Bacillota</taxon>
        <taxon>Bacilli</taxon>
        <taxon>Bacillales</taxon>
        <taxon>Paenibacillaceae</taxon>
        <taxon>Cohnella</taxon>
    </lineage>
</organism>
<sequence>MGTIIDIRQLPVDNSIQFIPAEGADPAYYAADNGIVRSEFYETNNRVILQYRGRNFSWTPNEMKYIDADGVEDIIYNVTDVPLETKANYARFNRSMPDVDDWFTQENDRLKHSILLQGFQRDPLPWLTEQINFVIGGRLEFDADLRVRINGDMVVTGEFVTAGAIEIIDQDDNVLFTLPPIVVYDSGIPERASTTGSYRVTSNVDGVLAFDIVVDNEWVSSVDRIYPIIIDPTTVVSGAYTTRGNAGRKIIRLSNGWLVCSVVLSENVVWLKSTDGGTTWSQICSWGTSGASPSPYMCASGVNVISIIFRGGFIYAVRFNATTQTNVNLWGVTAQETLMTPSSASTAQSDAGQALYAESASIIHAVYALKVSAYPNSANIMYRKSTDGGVTWSAEEMLSTTNSSATTNTNPSIFVRSGVPYVVYFNGSGNYFLAIISKPTTLWTTPTYLVNVSTVVANPFSLCKRYGSNIGRIWAVWHGLDATEPAAFNIWRSYSDDGGVNWTTSKLTTGNTSSKTMPTLAEDTDGNIYLFYMDVSSGVLYQKCPNGTTTFGSATVFAASSAYPAIEAEPTSAYIGVIYENVSTVKFDKIQLNVPPNAPTLTPMANFDATIAQTFAWTFSDPDAGNTQSAFQLLIKRVSDGVTVLDTGKVAYTLGGCSVSSGILANNMQYQWQVRTWDNSDVVGLYSSLSTFWTSAKPTVAITFPAVDGASITTNSLTAAWSFSDPESEGQYAYRVRLTTSADVDLWDSGKILDVAARTRTIGYSLANSTSYKIKITVWDPKDIASTEVTRTFVTSFTVPATPTIVASPQNGYIRIAITNPTPTGSQPTVASNDLYRRPLPDDTLLDSGLLIDADFPLDNSNQWVRIATGIALNEVYNDYNVASGVRYEYYVQAQGSNGTAASSATAIQKIDLFGVWLHDVLSPSGTAYMFSYDGRGRTSTWQTEVSMMQFVGRSRPVAEFGSSADDRVRCDLEIIKGSVDYRALLGLVRRRATLCYRDGRGRKMFGIVGQLPQNDEAFGYTLTIEVIETAFTEEV</sequence>
<dbReference type="CDD" id="cd15482">
    <property type="entry name" value="Sialidase_non-viral"/>
    <property type="match status" value="1"/>
</dbReference>
<protein>
    <recommendedName>
        <fullName evidence="3">Fibronectin type-III domain-containing protein</fullName>
    </recommendedName>
</protein>
<dbReference type="Gene3D" id="2.60.40.10">
    <property type="entry name" value="Immunoglobulins"/>
    <property type="match status" value="2"/>
</dbReference>
<dbReference type="Pfam" id="PF25788">
    <property type="entry name" value="Ig_Rha78A_N"/>
    <property type="match status" value="2"/>
</dbReference>
<dbReference type="SUPFAM" id="SSF50939">
    <property type="entry name" value="Sialidases"/>
    <property type="match status" value="1"/>
</dbReference>
<gene>
    <name evidence="1" type="ORF">ACFPQ4_03240</name>
</gene>
<reference evidence="2" key="1">
    <citation type="journal article" date="2019" name="Int. J. Syst. Evol. Microbiol.">
        <title>The Global Catalogue of Microorganisms (GCM) 10K type strain sequencing project: providing services to taxonomists for standard genome sequencing and annotation.</title>
        <authorList>
            <consortium name="The Broad Institute Genomics Platform"/>
            <consortium name="The Broad Institute Genome Sequencing Center for Infectious Disease"/>
            <person name="Wu L."/>
            <person name="Ma J."/>
        </authorList>
    </citation>
    <scope>NUCLEOTIDE SEQUENCE [LARGE SCALE GENOMIC DNA]</scope>
    <source>
        <strain evidence="2">CGMCC 1.18578</strain>
    </source>
</reference>
<dbReference type="InterPro" id="IPR036278">
    <property type="entry name" value="Sialidase_sf"/>
</dbReference>
<dbReference type="Gene3D" id="2.120.10.10">
    <property type="match status" value="1"/>
</dbReference>
<name>A0ABW0QU21_9BACL</name>
<dbReference type="Proteomes" id="UP001596108">
    <property type="component" value="Unassembled WGS sequence"/>
</dbReference>
<evidence type="ECO:0008006" key="3">
    <source>
        <dbReference type="Google" id="ProtNLM"/>
    </source>
</evidence>
<keyword evidence="2" id="KW-1185">Reference proteome</keyword>
<dbReference type="InterPro" id="IPR013783">
    <property type="entry name" value="Ig-like_fold"/>
</dbReference>
<proteinExistence type="predicted"/>
<comment type="caution">
    <text evidence="1">The sequence shown here is derived from an EMBL/GenBank/DDBJ whole genome shotgun (WGS) entry which is preliminary data.</text>
</comment>
<accession>A0ABW0QU21</accession>
<evidence type="ECO:0000313" key="2">
    <source>
        <dbReference type="Proteomes" id="UP001596108"/>
    </source>
</evidence>
<dbReference type="RefSeq" id="WP_378110304.1">
    <property type="nucleotide sequence ID" value="NZ_JBHSNC010000010.1"/>
</dbReference>
<evidence type="ECO:0000313" key="1">
    <source>
        <dbReference type="EMBL" id="MFC5528466.1"/>
    </source>
</evidence>